<evidence type="ECO:0000256" key="1">
    <source>
        <dbReference type="SAM" id="MobiDB-lite"/>
    </source>
</evidence>
<keyword evidence="4" id="KW-1185">Reference proteome</keyword>
<organism evidence="3 4">
    <name type="scientific">Chaetoceros tenuissimus</name>
    <dbReference type="NCBI Taxonomy" id="426638"/>
    <lineage>
        <taxon>Eukaryota</taxon>
        <taxon>Sar</taxon>
        <taxon>Stramenopiles</taxon>
        <taxon>Ochrophyta</taxon>
        <taxon>Bacillariophyta</taxon>
        <taxon>Coscinodiscophyceae</taxon>
        <taxon>Chaetocerotophycidae</taxon>
        <taxon>Chaetocerotales</taxon>
        <taxon>Chaetocerotaceae</taxon>
        <taxon>Chaetoceros</taxon>
    </lineage>
</organism>
<feature type="region of interest" description="Disordered" evidence="1">
    <location>
        <begin position="1"/>
        <end position="29"/>
    </location>
</feature>
<reference evidence="3 4" key="1">
    <citation type="journal article" date="2021" name="Sci. Rep.">
        <title>The genome of the diatom Chaetoceros tenuissimus carries an ancient integrated fragment of an extant virus.</title>
        <authorList>
            <person name="Hongo Y."/>
            <person name="Kimura K."/>
            <person name="Takaki Y."/>
            <person name="Yoshida Y."/>
            <person name="Baba S."/>
            <person name="Kobayashi G."/>
            <person name="Nagasaki K."/>
            <person name="Hano T."/>
            <person name="Tomaru Y."/>
        </authorList>
    </citation>
    <scope>NUCLEOTIDE SEQUENCE [LARGE SCALE GENOMIC DNA]</scope>
    <source>
        <strain evidence="3 4">NIES-3715</strain>
    </source>
</reference>
<proteinExistence type="predicted"/>
<keyword evidence="2" id="KW-1133">Transmembrane helix</keyword>
<evidence type="ECO:0008006" key="5">
    <source>
        <dbReference type="Google" id="ProtNLM"/>
    </source>
</evidence>
<comment type="caution">
    <text evidence="3">The sequence shown here is derived from an EMBL/GenBank/DDBJ whole genome shotgun (WGS) entry which is preliminary data.</text>
</comment>
<feature type="transmembrane region" description="Helical" evidence="2">
    <location>
        <begin position="105"/>
        <end position="125"/>
    </location>
</feature>
<keyword evidence="2" id="KW-0472">Membrane</keyword>
<feature type="compositionally biased region" description="Polar residues" evidence="1">
    <location>
        <begin position="1"/>
        <end position="11"/>
    </location>
</feature>
<evidence type="ECO:0000313" key="4">
    <source>
        <dbReference type="Proteomes" id="UP001054902"/>
    </source>
</evidence>
<sequence>MYSTDVNSESNYGDHVEEDVDTDVRNGGNRELKQIENKYKLESIEGALLEMKQMESMREMKLKEHNQKLLDEMEKKRELEMKKHEQMLLDEMQRMKESEASMMKYQMAMLFGGCLFASFATIQMMRRQNN</sequence>
<evidence type="ECO:0000313" key="3">
    <source>
        <dbReference type="EMBL" id="GFH51335.1"/>
    </source>
</evidence>
<protein>
    <recommendedName>
        <fullName evidence="5">Transmembrane protein</fullName>
    </recommendedName>
</protein>
<name>A0AAD3H5P0_9STRA</name>
<dbReference type="Proteomes" id="UP001054902">
    <property type="component" value="Unassembled WGS sequence"/>
</dbReference>
<gene>
    <name evidence="3" type="ORF">CTEN210_07811</name>
</gene>
<accession>A0AAD3H5P0</accession>
<dbReference type="EMBL" id="BLLK01000045">
    <property type="protein sequence ID" value="GFH51335.1"/>
    <property type="molecule type" value="Genomic_DNA"/>
</dbReference>
<keyword evidence="2" id="KW-0812">Transmembrane</keyword>
<dbReference type="AlphaFoldDB" id="A0AAD3H5P0"/>
<evidence type="ECO:0000256" key="2">
    <source>
        <dbReference type="SAM" id="Phobius"/>
    </source>
</evidence>